<evidence type="ECO:0008006" key="4">
    <source>
        <dbReference type="Google" id="ProtNLM"/>
    </source>
</evidence>
<keyword evidence="1" id="KW-0472">Membrane</keyword>
<dbReference type="Proteomes" id="UP001171945">
    <property type="component" value="Unassembled WGS sequence"/>
</dbReference>
<feature type="transmembrane region" description="Helical" evidence="1">
    <location>
        <begin position="55"/>
        <end position="74"/>
    </location>
</feature>
<keyword evidence="1" id="KW-1133">Transmembrane helix</keyword>
<evidence type="ECO:0000313" key="2">
    <source>
        <dbReference type="EMBL" id="MDM8562530.1"/>
    </source>
</evidence>
<protein>
    <recommendedName>
        <fullName evidence="4">Glycosyltransferase RgtA/B/C/D-like domain-containing protein</fullName>
    </recommendedName>
</protein>
<feature type="transmembrane region" description="Helical" evidence="1">
    <location>
        <begin position="119"/>
        <end position="142"/>
    </location>
</feature>
<gene>
    <name evidence="2" type="ORF">QUF54_04170</name>
</gene>
<sequence>MLFVAYLLLVLPRTYGVNDNVGILFDAKGGFVSSESISFFYMKLLHLLYQMSNDIPWYGLTLYFVHILSLFIFIRSLIRIRNFEAFFIPFLIVYLYFYSFFITQVDYTSTSIMVGANSLFAFLILLSNGKVSIFSVLGLGLLFSLSFLIRMPGANAVLVYGLPIIGLFLIGKYQKKMYLTSFAIFLIPFLLLFVGDNLARTYLTSPEYQQYREFNILRGKLHGFPILEANQKNERILAENHWTKTDYVRFANWNFFDERFISSICIKTWNIITYRYGVKKYKRSPISY</sequence>
<feature type="transmembrane region" description="Helical" evidence="1">
    <location>
        <begin position="177"/>
        <end position="195"/>
    </location>
</feature>
<dbReference type="EMBL" id="JAUCGM010000188">
    <property type="protein sequence ID" value="MDM8562530.1"/>
    <property type="molecule type" value="Genomic_DNA"/>
</dbReference>
<organism evidence="2 3">
    <name type="scientific">Candidatus Marithioploca araucensis</name>
    <dbReference type="NCBI Taxonomy" id="70273"/>
    <lineage>
        <taxon>Bacteria</taxon>
        <taxon>Pseudomonadati</taxon>
        <taxon>Pseudomonadota</taxon>
        <taxon>Gammaproteobacteria</taxon>
        <taxon>Thiotrichales</taxon>
        <taxon>Thiotrichaceae</taxon>
        <taxon>Candidatus Marithioploca</taxon>
    </lineage>
</organism>
<evidence type="ECO:0000313" key="3">
    <source>
        <dbReference type="Proteomes" id="UP001171945"/>
    </source>
</evidence>
<feature type="transmembrane region" description="Helical" evidence="1">
    <location>
        <begin position="86"/>
        <end position="107"/>
    </location>
</feature>
<accession>A0ABT7VSB7</accession>
<proteinExistence type="predicted"/>
<keyword evidence="1" id="KW-0812">Transmembrane</keyword>
<reference evidence="2" key="1">
    <citation type="submission" date="2023-06" db="EMBL/GenBank/DDBJ databases">
        <title>Uncultivated large filamentous bacteria from sulfidic sediments reveal new species and different genomic features in energy metabolism and defense.</title>
        <authorList>
            <person name="Fonseca A."/>
        </authorList>
    </citation>
    <scope>NUCLEOTIDE SEQUENCE</scope>
    <source>
        <strain evidence="2">HSG4</strain>
    </source>
</reference>
<name>A0ABT7VSB7_9GAMM</name>
<feature type="transmembrane region" description="Helical" evidence="1">
    <location>
        <begin position="154"/>
        <end position="171"/>
    </location>
</feature>
<keyword evidence="3" id="KW-1185">Reference proteome</keyword>
<evidence type="ECO:0000256" key="1">
    <source>
        <dbReference type="SAM" id="Phobius"/>
    </source>
</evidence>
<comment type="caution">
    <text evidence="2">The sequence shown here is derived from an EMBL/GenBank/DDBJ whole genome shotgun (WGS) entry which is preliminary data.</text>
</comment>